<protein>
    <submittedName>
        <fullName evidence="2">Uncharacterized protein</fullName>
    </submittedName>
</protein>
<evidence type="ECO:0000256" key="1">
    <source>
        <dbReference type="SAM" id="MobiDB-lite"/>
    </source>
</evidence>
<proteinExistence type="predicted"/>
<feature type="region of interest" description="Disordered" evidence="1">
    <location>
        <begin position="1"/>
        <end position="24"/>
    </location>
</feature>
<name>J9GEQ8_9ZZZZ</name>
<dbReference type="AlphaFoldDB" id="J9GEQ8"/>
<gene>
    <name evidence="2" type="ORF">EVA_06505</name>
</gene>
<dbReference type="EMBL" id="AMCI01001484">
    <property type="protein sequence ID" value="EJX05389.1"/>
    <property type="molecule type" value="Genomic_DNA"/>
</dbReference>
<accession>J9GEQ8</accession>
<comment type="caution">
    <text evidence="2">The sequence shown here is derived from an EMBL/GenBank/DDBJ whole genome shotgun (WGS) entry which is preliminary data.</text>
</comment>
<organism evidence="2">
    <name type="scientific">gut metagenome</name>
    <dbReference type="NCBI Taxonomy" id="749906"/>
    <lineage>
        <taxon>unclassified sequences</taxon>
        <taxon>metagenomes</taxon>
        <taxon>organismal metagenomes</taxon>
    </lineage>
</organism>
<evidence type="ECO:0000313" key="2">
    <source>
        <dbReference type="EMBL" id="EJX05389.1"/>
    </source>
</evidence>
<reference evidence="2" key="1">
    <citation type="journal article" date="2012" name="PLoS ONE">
        <title>Gene sets for utilization of primary and secondary nutrition supplies in the distal gut of endangered iberian lynx.</title>
        <authorList>
            <person name="Alcaide M."/>
            <person name="Messina E."/>
            <person name="Richter M."/>
            <person name="Bargiela R."/>
            <person name="Peplies J."/>
            <person name="Huws S.A."/>
            <person name="Newbold C.J."/>
            <person name="Golyshin P.N."/>
            <person name="Simon M.A."/>
            <person name="Lopez G."/>
            <person name="Yakimov M.M."/>
            <person name="Ferrer M."/>
        </authorList>
    </citation>
    <scope>NUCLEOTIDE SEQUENCE</scope>
</reference>
<sequence length="24" mass="2821">AYQCDDPRQSSMFDHGMHRPGQTR</sequence>
<feature type="non-terminal residue" evidence="2">
    <location>
        <position position="1"/>
    </location>
</feature>